<dbReference type="Proteomes" id="UP001412067">
    <property type="component" value="Unassembled WGS sequence"/>
</dbReference>
<feature type="compositionally biased region" description="Basic and acidic residues" evidence="1">
    <location>
        <begin position="171"/>
        <end position="188"/>
    </location>
</feature>
<reference evidence="2 3" key="1">
    <citation type="journal article" date="2022" name="Nat. Plants">
        <title>Genomes of leafy and leafless Platanthera orchids illuminate the evolution of mycoheterotrophy.</title>
        <authorList>
            <person name="Li M.H."/>
            <person name="Liu K.W."/>
            <person name="Li Z."/>
            <person name="Lu H.C."/>
            <person name="Ye Q.L."/>
            <person name="Zhang D."/>
            <person name="Wang J.Y."/>
            <person name="Li Y.F."/>
            <person name="Zhong Z.M."/>
            <person name="Liu X."/>
            <person name="Yu X."/>
            <person name="Liu D.K."/>
            <person name="Tu X.D."/>
            <person name="Liu B."/>
            <person name="Hao Y."/>
            <person name="Liao X.Y."/>
            <person name="Jiang Y.T."/>
            <person name="Sun W.H."/>
            <person name="Chen J."/>
            <person name="Chen Y.Q."/>
            <person name="Ai Y."/>
            <person name="Zhai J.W."/>
            <person name="Wu S.S."/>
            <person name="Zhou Z."/>
            <person name="Hsiao Y.Y."/>
            <person name="Wu W.L."/>
            <person name="Chen Y.Y."/>
            <person name="Lin Y.F."/>
            <person name="Hsu J.L."/>
            <person name="Li C.Y."/>
            <person name="Wang Z.W."/>
            <person name="Zhao X."/>
            <person name="Zhong W.Y."/>
            <person name="Ma X.K."/>
            <person name="Ma L."/>
            <person name="Huang J."/>
            <person name="Chen G.Z."/>
            <person name="Huang M.Z."/>
            <person name="Huang L."/>
            <person name="Peng D.H."/>
            <person name="Luo Y.B."/>
            <person name="Zou S.Q."/>
            <person name="Chen S.P."/>
            <person name="Lan S."/>
            <person name="Tsai W.C."/>
            <person name="Van de Peer Y."/>
            <person name="Liu Z.J."/>
        </authorList>
    </citation>
    <scope>NUCLEOTIDE SEQUENCE [LARGE SCALE GENOMIC DNA]</scope>
    <source>
        <strain evidence="2">Lor288</strain>
    </source>
</reference>
<protein>
    <submittedName>
        <fullName evidence="2">Uncharacterized protein</fullName>
    </submittedName>
</protein>
<dbReference type="InterPro" id="IPR029047">
    <property type="entry name" value="HSP70_peptide-bd_sf"/>
</dbReference>
<evidence type="ECO:0000256" key="1">
    <source>
        <dbReference type="SAM" id="MobiDB-lite"/>
    </source>
</evidence>
<feature type="region of interest" description="Disordered" evidence="1">
    <location>
        <begin position="165"/>
        <end position="204"/>
    </location>
</feature>
<feature type="compositionally biased region" description="Basic residues" evidence="1">
    <location>
        <begin position="262"/>
        <end position="271"/>
    </location>
</feature>
<dbReference type="EMBL" id="JBBWWR010000018">
    <property type="protein sequence ID" value="KAK8943531.1"/>
    <property type="molecule type" value="Genomic_DNA"/>
</dbReference>
<feature type="compositionally biased region" description="Polar residues" evidence="1">
    <location>
        <begin position="229"/>
        <end position="243"/>
    </location>
</feature>
<accession>A0ABR2LLE0</accession>
<sequence>MLSMKLDLANFWPEQDLPLSHPLLQPYSKCLLKVGKGNCHLGMHSSKNVHKSFPFNIAMSWKGPYNDSENGALDHQHSAIVFPKGNLITSVKTVTFYRYNTFFVDVVYANINDPCIPSKISTYPDFHSFFTLAQLTGVDFGPNKTSPHKYRMKACGTFSPVACKTRSRRRDRSDSQQIVERERQEGEKHRYRAAAQAPQPLSLHGRVVGGHSLPLMRVLSVAALKWNAPNKTSPNRGQSGLSNHKNKTRWPQAETTPPLAKSSHKRSRHASRIRLAKHPITQGNTVLSVAALKWNAPNKTSPNRGQSGLSNHKNKTRWPQAETTPPLAKSSHKRSRHASRIRLAKHPITQVKRARAGVVLGWVTSWEVPSKEKKRKDQEKLKYFSYL</sequence>
<organism evidence="2 3">
    <name type="scientific">Platanthera guangdongensis</name>
    <dbReference type="NCBI Taxonomy" id="2320717"/>
    <lineage>
        <taxon>Eukaryota</taxon>
        <taxon>Viridiplantae</taxon>
        <taxon>Streptophyta</taxon>
        <taxon>Embryophyta</taxon>
        <taxon>Tracheophyta</taxon>
        <taxon>Spermatophyta</taxon>
        <taxon>Magnoliopsida</taxon>
        <taxon>Liliopsida</taxon>
        <taxon>Asparagales</taxon>
        <taxon>Orchidaceae</taxon>
        <taxon>Orchidoideae</taxon>
        <taxon>Orchideae</taxon>
        <taxon>Orchidinae</taxon>
        <taxon>Platanthera</taxon>
    </lineage>
</organism>
<evidence type="ECO:0000313" key="3">
    <source>
        <dbReference type="Proteomes" id="UP001412067"/>
    </source>
</evidence>
<keyword evidence="3" id="KW-1185">Reference proteome</keyword>
<feature type="region of interest" description="Disordered" evidence="1">
    <location>
        <begin position="228"/>
        <end position="271"/>
    </location>
</feature>
<feature type="region of interest" description="Disordered" evidence="1">
    <location>
        <begin position="295"/>
        <end position="338"/>
    </location>
</feature>
<comment type="caution">
    <text evidence="2">The sequence shown here is derived from an EMBL/GenBank/DDBJ whole genome shotgun (WGS) entry which is preliminary data.</text>
</comment>
<name>A0ABR2LLE0_9ASPA</name>
<proteinExistence type="predicted"/>
<evidence type="ECO:0000313" key="2">
    <source>
        <dbReference type="EMBL" id="KAK8943531.1"/>
    </source>
</evidence>
<feature type="compositionally biased region" description="Polar residues" evidence="1">
    <location>
        <begin position="297"/>
        <end position="311"/>
    </location>
</feature>
<dbReference type="Gene3D" id="2.60.34.10">
    <property type="entry name" value="Substrate Binding Domain Of DNAk, Chain A, domain 1"/>
    <property type="match status" value="1"/>
</dbReference>
<gene>
    <name evidence="2" type="ORF">KSP40_PGU008986</name>
</gene>